<dbReference type="GO" id="GO:0032259">
    <property type="term" value="P:methylation"/>
    <property type="evidence" value="ECO:0007669"/>
    <property type="project" value="UniProtKB-KW"/>
</dbReference>
<dbReference type="CDD" id="cd02440">
    <property type="entry name" value="AdoMet_MTases"/>
    <property type="match status" value="1"/>
</dbReference>
<dbReference type="EMBL" id="OV696688">
    <property type="protein sequence ID" value="CAH1256784.1"/>
    <property type="molecule type" value="Genomic_DNA"/>
</dbReference>
<dbReference type="InterPro" id="IPR029063">
    <property type="entry name" value="SAM-dependent_MTases_sf"/>
</dbReference>
<keyword evidence="1" id="KW-0808">Transferase</keyword>
<keyword evidence="1" id="KW-0489">Methyltransferase</keyword>
<sequence length="251" mass="28979">MISDDLGDKLGSWTEIPELTTTKPEEGRLQTTEATKKMTADDKNVTKRKKMRDRSELVPYTFAGRKLSIREIQVSMEEEVGYKVWHAGEAFCEYLDGGKLDLVDKTILELGAGTGIVGIVASLMGADVTLTDLKEVLWNLEENVRRNTEGCRHTPKVQELTWGRGLDRFSDKSYDFIIGTDIIYFEELHRDLIFTIKQLCRSHTRVLLCHYPRWPSRDQRFLELLQKDFVIVDQCKFLTARLFEAKLISKR</sequence>
<name>A0A8J9ZM28_BRALA</name>
<evidence type="ECO:0000256" key="1">
    <source>
        <dbReference type="ARBA" id="ARBA00022603"/>
    </source>
</evidence>
<dbReference type="GO" id="GO:0005829">
    <property type="term" value="C:cytosol"/>
    <property type="evidence" value="ECO:0007669"/>
    <property type="project" value="TreeGrafter"/>
</dbReference>
<dbReference type="GO" id="GO:0008168">
    <property type="term" value="F:methyltransferase activity"/>
    <property type="evidence" value="ECO:0007669"/>
    <property type="project" value="UniProtKB-KW"/>
</dbReference>
<protein>
    <submittedName>
        <fullName evidence="3">METTL21A protein</fullName>
    </submittedName>
</protein>
<dbReference type="InterPro" id="IPR019410">
    <property type="entry name" value="Methyltransf_16"/>
</dbReference>
<dbReference type="SUPFAM" id="SSF53335">
    <property type="entry name" value="S-adenosyl-L-methionine-dependent methyltransferases"/>
    <property type="match status" value="1"/>
</dbReference>
<accession>A0A8J9ZM28</accession>
<dbReference type="AlphaFoldDB" id="A0A8J9ZM28"/>
<evidence type="ECO:0000313" key="4">
    <source>
        <dbReference type="Proteomes" id="UP000838412"/>
    </source>
</evidence>
<evidence type="ECO:0000256" key="2">
    <source>
        <dbReference type="ARBA" id="ARBA00022691"/>
    </source>
</evidence>
<evidence type="ECO:0000313" key="3">
    <source>
        <dbReference type="EMBL" id="CAH1256784.1"/>
    </source>
</evidence>
<dbReference type="PANTHER" id="PTHR14614:SF109">
    <property type="entry name" value="RIBOSOMAL LYSINE N-METHYLTRANSFERASE 5"/>
    <property type="match status" value="1"/>
</dbReference>
<keyword evidence="2" id="KW-0949">S-adenosyl-L-methionine</keyword>
<dbReference type="OrthoDB" id="413520at2759"/>
<proteinExistence type="predicted"/>
<gene>
    <name evidence="3" type="primary">METTL21A</name>
    <name evidence="3" type="ORF">BLAG_LOCUS14941</name>
</gene>
<dbReference type="Gene3D" id="3.40.50.150">
    <property type="entry name" value="Vaccinia Virus protein VP39"/>
    <property type="match status" value="1"/>
</dbReference>
<dbReference type="Proteomes" id="UP000838412">
    <property type="component" value="Chromosome 3"/>
</dbReference>
<dbReference type="PANTHER" id="PTHR14614">
    <property type="entry name" value="HEPATOCELLULAR CARCINOMA-ASSOCIATED ANTIGEN"/>
    <property type="match status" value="1"/>
</dbReference>
<dbReference type="Pfam" id="PF10294">
    <property type="entry name" value="Methyltransf_16"/>
    <property type="match status" value="1"/>
</dbReference>
<reference evidence="3" key="1">
    <citation type="submission" date="2022-01" db="EMBL/GenBank/DDBJ databases">
        <authorList>
            <person name="Braso-Vives M."/>
        </authorList>
    </citation>
    <scope>NUCLEOTIDE SEQUENCE</scope>
</reference>
<organism evidence="3 4">
    <name type="scientific">Branchiostoma lanceolatum</name>
    <name type="common">Common lancelet</name>
    <name type="synonym">Amphioxus lanceolatum</name>
    <dbReference type="NCBI Taxonomy" id="7740"/>
    <lineage>
        <taxon>Eukaryota</taxon>
        <taxon>Metazoa</taxon>
        <taxon>Chordata</taxon>
        <taxon>Cephalochordata</taxon>
        <taxon>Leptocardii</taxon>
        <taxon>Amphioxiformes</taxon>
        <taxon>Branchiostomatidae</taxon>
        <taxon>Branchiostoma</taxon>
    </lineage>
</organism>
<dbReference type="GO" id="GO:0032991">
    <property type="term" value="C:protein-containing complex"/>
    <property type="evidence" value="ECO:0007669"/>
    <property type="project" value="TreeGrafter"/>
</dbReference>
<keyword evidence="4" id="KW-1185">Reference proteome</keyword>